<dbReference type="Proteomes" id="UP000228812">
    <property type="component" value="Unassembled WGS sequence"/>
</dbReference>
<gene>
    <name evidence="1" type="ORF">COX26_01515</name>
</gene>
<name>A0A2G9Z9X7_9BACT</name>
<evidence type="ECO:0000313" key="1">
    <source>
        <dbReference type="EMBL" id="PIP29921.1"/>
    </source>
</evidence>
<dbReference type="EMBL" id="PCRZ01000026">
    <property type="protein sequence ID" value="PIP29921.1"/>
    <property type="molecule type" value="Genomic_DNA"/>
</dbReference>
<proteinExistence type="predicted"/>
<comment type="caution">
    <text evidence="1">The sequence shown here is derived from an EMBL/GenBank/DDBJ whole genome shotgun (WGS) entry which is preliminary data.</text>
</comment>
<sequence>MAKIVHALWDSVYQWFIEIPPSSHINFLVTQYLQSLRVSIDEDALSGVEDTEGIPRDVYRFPGAYLNRVLEMAMENPALKIRIFNRKGGKGQIRECQFLLNYRREIRRITAAVSQ</sequence>
<dbReference type="AlphaFoldDB" id="A0A2G9Z9X7"/>
<evidence type="ECO:0000313" key="2">
    <source>
        <dbReference type="Proteomes" id="UP000228812"/>
    </source>
</evidence>
<protein>
    <submittedName>
        <fullName evidence="1">Uncharacterized protein</fullName>
    </submittedName>
</protein>
<organism evidence="1 2">
    <name type="scientific">Candidatus Jorgensenbacteria bacterium CG23_combo_of_CG06-09_8_20_14_all_54_14</name>
    <dbReference type="NCBI Taxonomy" id="1974595"/>
    <lineage>
        <taxon>Bacteria</taxon>
        <taxon>Candidatus Joergenseniibacteriota</taxon>
    </lineage>
</organism>
<reference evidence="1 2" key="1">
    <citation type="submission" date="2017-09" db="EMBL/GenBank/DDBJ databases">
        <title>Depth-based differentiation of microbial function through sediment-hosted aquifers and enrichment of novel symbionts in the deep terrestrial subsurface.</title>
        <authorList>
            <person name="Probst A.J."/>
            <person name="Ladd B."/>
            <person name="Jarett J.K."/>
            <person name="Geller-Mcgrath D.E."/>
            <person name="Sieber C.M."/>
            <person name="Emerson J.B."/>
            <person name="Anantharaman K."/>
            <person name="Thomas B.C."/>
            <person name="Malmstrom R."/>
            <person name="Stieglmeier M."/>
            <person name="Klingl A."/>
            <person name="Woyke T."/>
            <person name="Ryan C.M."/>
            <person name="Banfield J.F."/>
        </authorList>
    </citation>
    <scope>NUCLEOTIDE SEQUENCE [LARGE SCALE GENOMIC DNA]</scope>
    <source>
        <strain evidence="1">CG23_combo_of_CG06-09_8_20_14_all_54_14</strain>
    </source>
</reference>
<accession>A0A2G9Z9X7</accession>